<dbReference type="InterPro" id="IPR011528">
    <property type="entry name" value="NERD"/>
</dbReference>
<keyword evidence="4" id="KW-1185">Reference proteome</keyword>
<evidence type="ECO:0000259" key="2">
    <source>
        <dbReference type="PROSITE" id="PS50967"/>
    </source>
</evidence>
<dbReference type="OrthoDB" id="9776650at2"/>
<feature type="domain" description="NERD" evidence="1">
    <location>
        <begin position="64"/>
        <end position="184"/>
    </location>
</feature>
<accession>A0A1I0XR06</accession>
<dbReference type="GO" id="GO:0003676">
    <property type="term" value="F:nucleic acid binding"/>
    <property type="evidence" value="ECO:0007669"/>
    <property type="project" value="InterPro"/>
</dbReference>
<dbReference type="PROSITE" id="PS50967">
    <property type="entry name" value="HRDC"/>
    <property type="match status" value="1"/>
</dbReference>
<dbReference type="PROSITE" id="PS50965">
    <property type="entry name" value="NERD"/>
    <property type="match status" value="1"/>
</dbReference>
<dbReference type="Gene3D" id="1.10.150.80">
    <property type="entry name" value="HRDC domain"/>
    <property type="match status" value="1"/>
</dbReference>
<dbReference type="AlphaFoldDB" id="A0A1I0XR06"/>
<reference evidence="3 4" key="1">
    <citation type="submission" date="2016-10" db="EMBL/GenBank/DDBJ databases">
        <authorList>
            <person name="de Groot N.N."/>
        </authorList>
    </citation>
    <scope>NUCLEOTIDE SEQUENCE [LARGE SCALE GENOMIC DNA]</scope>
    <source>
        <strain evidence="3 4">DSM 12271</strain>
    </source>
</reference>
<evidence type="ECO:0000313" key="4">
    <source>
        <dbReference type="Proteomes" id="UP000198619"/>
    </source>
</evidence>
<dbReference type="Pfam" id="PF00570">
    <property type="entry name" value="HRDC"/>
    <property type="match status" value="1"/>
</dbReference>
<evidence type="ECO:0000259" key="1">
    <source>
        <dbReference type="PROSITE" id="PS50965"/>
    </source>
</evidence>
<dbReference type="STRING" id="84698.SAMN04488528_100992"/>
<dbReference type="InterPro" id="IPR044876">
    <property type="entry name" value="HRDC_dom_sf"/>
</dbReference>
<sequence length="341" mass="40109">MLFLNKLLDAVKNLVLYNKSIEKPIFIKDFTEENSLLHDLIDLSQKVSSYKKELILRDIKLLRYGIFGEKKVYFQLKNSFVPMLCLHDIRIEHKEFCAQLDFIVITNKFIYILENKNLYGDIEITRDGNFIRIIKDDTGHILRKEGMDSPIIQNQRHINILKDFLKGNNISINVPIKSFIVFTNQKSLIHKDKAPINIKHSLIKHDQISSLIEHDLKNNRNTSLINNKEMYDVANILKSNHIEKKYNLQGKYNLTSKDYINSTKNSSNDLKIYKELKKYRYNTSKQRNIPPYYVFKDSELDLLVSLKPKTQKDLITIYGAYDKRIYLYGEDLLEIINSHSA</sequence>
<gene>
    <name evidence="3" type="ORF">SAMN04488528_100992</name>
</gene>
<dbReference type="SMART" id="SM00341">
    <property type="entry name" value="HRDC"/>
    <property type="match status" value="1"/>
</dbReference>
<protein>
    <submittedName>
        <fullName evidence="3">HRDC domain-containing protein</fullName>
    </submittedName>
</protein>
<dbReference type="GO" id="GO:0000166">
    <property type="term" value="F:nucleotide binding"/>
    <property type="evidence" value="ECO:0007669"/>
    <property type="project" value="InterPro"/>
</dbReference>
<dbReference type="Pfam" id="PF08378">
    <property type="entry name" value="NERD"/>
    <property type="match status" value="1"/>
</dbReference>
<dbReference type="Proteomes" id="UP000198619">
    <property type="component" value="Unassembled WGS sequence"/>
</dbReference>
<organism evidence="3 4">
    <name type="scientific">Clostridium frigidicarnis</name>
    <dbReference type="NCBI Taxonomy" id="84698"/>
    <lineage>
        <taxon>Bacteria</taxon>
        <taxon>Bacillati</taxon>
        <taxon>Bacillota</taxon>
        <taxon>Clostridia</taxon>
        <taxon>Eubacteriales</taxon>
        <taxon>Clostridiaceae</taxon>
        <taxon>Clostridium</taxon>
    </lineage>
</organism>
<dbReference type="SUPFAM" id="SSF47819">
    <property type="entry name" value="HRDC-like"/>
    <property type="match status" value="1"/>
</dbReference>
<dbReference type="InterPro" id="IPR010997">
    <property type="entry name" value="HRDC-like_sf"/>
</dbReference>
<dbReference type="InterPro" id="IPR002121">
    <property type="entry name" value="HRDC_dom"/>
</dbReference>
<evidence type="ECO:0000313" key="3">
    <source>
        <dbReference type="EMBL" id="SFB03334.1"/>
    </source>
</evidence>
<name>A0A1I0XR06_9CLOT</name>
<dbReference type="EMBL" id="FOKI01000009">
    <property type="protein sequence ID" value="SFB03334.1"/>
    <property type="molecule type" value="Genomic_DNA"/>
</dbReference>
<proteinExistence type="predicted"/>
<feature type="domain" description="HRDC" evidence="2">
    <location>
        <begin position="266"/>
        <end position="341"/>
    </location>
</feature>
<dbReference type="RefSeq" id="WP_090040278.1">
    <property type="nucleotide sequence ID" value="NZ_FOKI01000009.1"/>
</dbReference>